<dbReference type="InterPro" id="IPR024079">
    <property type="entry name" value="MetalloPept_cat_dom_sf"/>
</dbReference>
<name>A0A6N9PZE5_9BACL</name>
<protein>
    <submittedName>
        <fullName evidence="1">Uncharacterized protein</fullName>
    </submittedName>
</protein>
<dbReference type="Gene3D" id="3.40.390.10">
    <property type="entry name" value="Collagenase (Catalytic Domain)"/>
    <property type="match status" value="1"/>
</dbReference>
<reference evidence="1 2" key="1">
    <citation type="submission" date="2019-01" db="EMBL/GenBank/DDBJ databases">
        <title>Chengkuizengella sp. nov., isolated from deep-sea sediment of East Pacific Ocean.</title>
        <authorList>
            <person name="Yang J."/>
            <person name="Lai Q."/>
            <person name="Shao Z."/>
        </authorList>
    </citation>
    <scope>NUCLEOTIDE SEQUENCE [LARGE SCALE GENOMIC DNA]</scope>
    <source>
        <strain evidence="1 2">YPA3-1-1</strain>
    </source>
</reference>
<evidence type="ECO:0000313" key="1">
    <source>
        <dbReference type="EMBL" id="NBI28891.1"/>
    </source>
</evidence>
<dbReference type="EMBL" id="SIJB01000018">
    <property type="protein sequence ID" value="NBI28891.1"/>
    <property type="molecule type" value="Genomic_DNA"/>
</dbReference>
<dbReference type="SUPFAM" id="SSF55486">
    <property type="entry name" value="Metalloproteases ('zincins'), catalytic domain"/>
    <property type="match status" value="1"/>
</dbReference>
<evidence type="ECO:0000313" key="2">
    <source>
        <dbReference type="Proteomes" id="UP000448943"/>
    </source>
</evidence>
<dbReference type="GO" id="GO:0008237">
    <property type="term" value="F:metallopeptidase activity"/>
    <property type="evidence" value="ECO:0007669"/>
    <property type="project" value="InterPro"/>
</dbReference>
<gene>
    <name evidence="1" type="ORF">ERL59_07960</name>
</gene>
<dbReference type="AlphaFoldDB" id="A0A6N9PZE5"/>
<comment type="caution">
    <text evidence="1">The sequence shown here is derived from an EMBL/GenBank/DDBJ whole genome shotgun (WGS) entry which is preliminary data.</text>
</comment>
<proteinExistence type="predicted"/>
<dbReference type="RefSeq" id="WP_160645687.1">
    <property type="nucleotide sequence ID" value="NZ_SIJB01000018.1"/>
</dbReference>
<organism evidence="1 2">
    <name type="scientific">Chengkuizengella marina</name>
    <dbReference type="NCBI Taxonomy" id="2507566"/>
    <lineage>
        <taxon>Bacteria</taxon>
        <taxon>Bacillati</taxon>
        <taxon>Bacillota</taxon>
        <taxon>Bacilli</taxon>
        <taxon>Bacillales</taxon>
        <taxon>Paenibacillaceae</taxon>
        <taxon>Chengkuizengella</taxon>
    </lineage>
</organism>
<keyword evidence="2" id="KW-1185">Reference proteome</keyword>
<accession>A0A6N9PZE5</accession>
<sequence length="226" mass="24826">MNKKIITILMIISMIFLTYSAVLAHHPYNPGRHLASQHGPITDVYCADAKASSLSLSTILTLIDEALNHPDGFEDGNEYNLQFANPTYAKEDCSDISSSNLEKISIRYYVSPEGCGGYSCIVNPRGGQTLVHDNGKGGTSTDWQYAVLKIRDASFTYSNTKKYIVNHETGHALGLLDGDRTCPGSIMHSADYSCTGYPDVPTQLDKDTIIEESDQIDYGEDGPRYP</sequence>
<dbReference type="OrthoDB" id="9779865at2"/>
<dbReference type="Proteomes" id="UP000448943">
    <property type="component" value="Unassembled WGS sequence"/>
</dbReference>